<evidence type="ECO:0000313" key="2">
    <source>
        <dbReference type="EMBL" id="RKN11648.1"/>
    </source>
</evidence>
<sequence length="88" mass="9449">MSLMTNGIAPGPVRFHLACDRMGCRAEVSFDLVIADSPPDSKPDAPDGHRGGIPHEAGQARPYIRDMGWHVTQGGEGHRCPACSLRRG</sequence>
<dbReference type="EMBL" id="RBDY01000002">
    <property type="protein sequence ID" value="RKN26808.1"/>
    <property type="molecule type" value="Genomic_DNA"/>
</dbReference>
<comment type="caution">
    <text evidence="2">The sequence shown here is derived from an EMBL/GenBank/DDBJ whole genome shotgun (WGS) entry which is preliminary data.</text>
</comment>
<reference evidence="4 5" key="1">
    <citation type="submission" date="2018-09" db="EMBL/GenBank/DDBJ databases">
        <title>Streptomyces sp. nov. DS1-2, an endophytic actinomycete isolated from roots of Dendrobium scabrilingue.</title>
        <authorList>
            <person name="Kuncharoen N."/>
            <person name="Kudo T."/>
            <person name="Ohkuma M."/>
            <person name="Yuki M."/>
            <person name="Tanasupawat S."/>
        </authorList>
    </citation>
    <scope>NUCLEOTIDE SEQUENCE [LARGE SCALE GENOMIC DNA]</scope>
    <source>
        <strain evidence="2 5">AZ1-7</strain>
        <strain evidence="3 4">DS1-2</strain>
    </source>
</reference>
<feature type="compositionally biased region" description="Basic and acidic residues" evidence="1">
    <location>
        <begin position="39"/>
        <end position="50"/>
    </location>
</feature>
<keyword evidence="4" id="KW-1185">Reference proteome</keyword>
<dbReference type="AlphaFoldDB" id="A0A3A9WF30"/>
<name>A0A3A9WF30_9ACTN</name>
<evidence type="ECO:0000313" key="5">
    <source>
        <dbReference type="Proteomes" id="UP000275024"/>
    </source>
</evidence>
<accession>A0A3A9WF30</accession>
<evidence type="ECO:0000313" key="3">
    <source>
        <dbReference type="EMBL" id="RKN26808.1"/>
    </source>
</evidence>
<dbReference type="OrthoDB" id="4236184at2"/>
<gene>
    <name evidence="3" type="ORF">D7318_03000</name>
    <name evidence="2" type="ORF">D7319_06660</name>
</gene>
<evidence type="ECO:0000313" key="4">
    <source>
        <dbReference type="Proteomes" id="UP000268652"/>
    </source>
</evidence>
<dbReference type="EMBL" id="RBDX01000003">
    <property type="protein sequence ID" value="RKN11648.1"/>
    <property type="molecule type" value="Genomic_DNA"/>
</dbReference>
<dbReference type="Proteomes" id="UP000268652">
    <property type="component" value="Unassembled WGS sequence"/>
</dbReference>
<dbReference type="RefSeq" id="WP_120695681.1">
    <property type="nucleotide sequence ID" value="NZ_RBDX01000003.1"/>
</dbReference>
<feature type="region of interest" description="Disordered" evidence="1">
    <location>
        <begin position="36"/>
        <end position="59"/>
    </location>
</feature>
<dbReference type="Proteomes" id="UP000275024">
    <property type="component" value="Unassembled WGS sequence"/>
</dbReference>
<protein>
    <submittedName>
        <fullName evidence="2">Uncharacterized protein</fullName>
    </submittedName>
</protein>
<proteinExistence type="predicted"/>
<organism evidence="2 5">
    <name type="scientific">Streptomyces radicis</name>
    <dbReference type="NCBI Taxonomy" id="1750517"/>
    <lineage>
        <taxon>Bacteria</taxon>
        <taxon>Bacillati</taxon>
        <taxon>Actinomycetota</taxon>
        <taxon>Actinomycetes</taxon>
        <taxon>Kitasatosporales</taxon>
        <taxon>Streptomycetaceae</taxon>
        <taxon>Streptomyces</taxon>
    </lineage>
</organism>
<evidence type="ECO:0000256" key="1">
    <source>
        <dbReference type="SAM" id="MobiDB-lite"/>
    </source>
</evidence>